<proteinExistence type="predicted"/>
<protein>
    <submittedName>
        <fullName evidence="2">Protein glass</fullName>
    </submittedName>
</protein>
<keyword evidence="3" id="KW-1185">Reference proteome</keyword>
<name>A0AAV4NMB2_CAEEX</name>
<evidence type="ECO:0000313" key="2">
    <source>
        <dbReference type="EMBL" id="GIX84948.1"/>
    </source>
</evidence>
<gene>
    <name evidence="2" type="primary">gl_6</name>
    <name evidence="2" type="ORF">CEXT_107111</name>
</gene>
<dbReference type="Proteomes" id="UP001054945">
    <property type="component" value="Unassembled WGS sequence"/>
</dbReference>
<reference evidence="2 3" key="1">
    <citation type="submission" date="2021-06" db="EMBL/GenBank/DDBJ databases">
        <title>Caerostris extrusa draft genome.</title>
        <authorList>
            <person name="Kono N."/>
            <person name="Arakawa K."/>
        </authorList>
    </citation>
    <scope>NUCLEOTIDE SEQUENCE [LARGE SCALE GENOMIC DNA]</scope>
</reference>
<accession>A0AAV4NMB2</accession>
<sequence length="90" mass="10056">MLTKLSLLLLLKRKTVTKDYIPRGVQYNSPSPTHPTAGASGTYTFTAEFRPADSMSLPSIEREYSNCGSNLKSMTGSFYPYKAWICNCSY</sequence>
<dbReference type="EMBL" id="BPLR01021015">
    <property type="protein sequence ID" value="GIX84948.1"/>
    <property type="molecule type" value="Genomic_DNA"/>
</dbReference>
<evidence type="ECO:0000256" key="1">
    <source>
        <dbReference type="SAM" id="SignalP"/>
    </source>
</evidence>
<keyword evidence="1" id="KW-0732">Signal</keyword>
<evidence type="ECO:0000313" key="3">
    <source>
        <dbReference type="Proteomes" id="UP001054945"/>
    </source>
</evidence>
<comment type="caution">
    <text evidence="2">The sequence shown here is derived from an EMBL/GenBank/DDBJ whole genome shotgun (WGS) entry which is preliminary data.</text>
</comment>
<feature type="chain" id="PRO_5043405509" evidence="1">
    <location>
        <begin position="18"/>
        <end position="90"/>
    </location>
</feature>
<dbReference type="AlphaFoldDB" id="A0AAV4NMB2"/>
<organism evidence="2 3">
    <name type="scientific">Caerostris extrusa</name>
    <name type="common">Bark spider</name>
    <name type="synonym">Caerostris bankana</name>
    <dbReference type="NCBI Taxonomy" id="172846"/>
    <lineage>
        <taxon>Eukaryota</taxon>
        <taxon>Metazoa</taxon>
        <taxon>Ecdysozoa</taxon>
        <taxon>Arthropoda</taxon>
        <taxon>Chelicerata</taxon>
        <taxon>Arachnida</taxon>
        <taxon>Araneae</taxon>
        <taxon>Araneomorphae</taxon>
        <taxon>Entelegynae</taxon>
        <taxon>Araneoidea</taxon>
        <taxon>Araneidae</taxon>
        <taxon>Caerostris</taxon>
    </lineage>
</organism>
<feature type="signal peptide" evidence="1">
    <location>
        <begin position="1"/>
        <end position="17"/>
    </location>
</feature>